<name>A0A4R7CBF1_9HYPH</name>
<organism evidence="6 7">
    <name type="scientific">Enterovirga rhinocerotis</name>
    <dbReference type="NCBI Taxonomy" id="1339210"/>
    <lineage>
        <taxon>Bacteria</taxon>
        <taxon>Pseudomonadati</taxon>
        <taxon>Pseudomonadota</taxon>
        <taxon>Alphaproteobacteria</taxon>
        <taxon>Hyphomicrobiales</taxon>
        <taxon>Methylobacteriaceae</taxon>
        <taxon>Enterovirga</taxon>
    </lineage>
</organism>
<dbReference type="CDD" id="cd13688">
    <property type="entry name" value="PBP2_GltI_DEBP"/>
    <property type="match status" value="1"/>
</dbReference>
<comment type="caution">
    <text evidence="6">The sequence shown here is derived from an EMBL/GenBank/DDBJ whole genome shotgun (WGS) entry which is preliminary data.</text>
</comment>
<dbReference type="InterPro" id="IPR001638">
    <property type="entry name" value="Solute-binding_3/MltF_N"/>
</dbReference>
<dbReference type="InterPro" id="IPR051455">
    <property type="entry name" value="Bact_solute-bind_prot3"/>
</dbReference>
<proteinExistence type="inferred from homology"/>
<dbReference type="GO" id="GO:0005576">
    <property type="term" value="C:extracellular region"/>
    <property type="evidence" value="ECO:0007669"/>
    <property type="project" value="TreeGrafter"/>
</dbReference>
<feature type="domain" description="Solute-binding protein family 3/N-terminal" evidence="5">
    <location>
        <begin position="37"/>
        <end position="269"/>
    </location>
</feature>
<dbReference type="Pfam" id="PF00497">
    <property type="entry name" value="SBP_bac_3"/>
    <property type="match status" value="1"/>
</dbReference>
<evidence type="ECO:0000313" key="6">
    <source>
        <dbReference type="EMBL" id="TDR94765.1"/>
    </source>
</evidence>
<dbReference type="RefSeq" id="WP_133769626.1">
    <property type="nucleotide sequence ID" value="NZ_SNZR01000011.1"/>
</dbReference>
<dbReference type="Proteomes" id="UP000295122">
    <property type="component" value="Unassembled WGS sequence"/>
</dbReference>
<dbReference type="SUPFAM" id="SSF53850">
    <property type="entry name" value="Periplasmic binding protein-like II"/>
    <property type="match status" value="1"/>
</dbReference>
<feature type="chain" id="PRO_5020777859" evidence="4">
    <location>
        <begin position="24"/>
        <end position="302"/>
    </location>
</feature>
<dbReference type="OrthoDB" id="7240770at2"/>
<keyword evidence="2" id="KW-0813">Transport</keyword>
<gene>
    <name evidence="6" type="ORF">EV668_2054</name>
</gene>
<dbReference type="EMBL" id="SNZR01000011">
    <property type="protein sequence ID" value="TDR94765.1"/>
    <property type="molecule type" value="Genomic_DNA"/>
</dbReference>
<dbReference type="Gene3D" id="3.40.190.10">
    <property type="entry name" value="Periplasmic binding protein-like II"/>
    <property type="match status" value="2"/>
</dbReference>
<keyword evidence="7" id="KW-1185">Reference proteome</keyword>
<evidence type="ECO:0000256" key="3">
    <source>
        <dbReference type="ARBA" id="ARBA00022729"/>
    </source>
</evidence>
<evidence type="ECO:0000259" key="5">
    <source>
        <dbReference type="SMART" id="SM00062"/>
    </source>
</evidence>
<dbReference type="GO" id="GO:0030288">
    <property type="term" value="C:outer membrane-bounded periplasmic space"/>
    <property type="evidence" value="ECO:0007669"/>
    <property type="project" value="TreeGrafter"/>
</dbReference>
<reference evidence="6 7" key="1">
    <citation type="submission" date="2019-03" db="EMBL/GenBank/DDBJ databases">
        <title>Genomic Encyclopedia of Type Strains, Phase IV (KMG-IV): sequencing the most valuable type-strain genomes for metagenomic binning, comparative biology and taxonomic classification.</title>
        <authorList>
            <person name="Goeker M."/>
        </authorList>
    </citation>
    <scope>NUCLEOTIDE SEQUENCE [LARGE SCALE GENOMIC DNA]</scope>
    <source>
        <strain evidence="6 7">DSM 25903</strain>
    </source>
</reference>
<evidence type="ECO:0000313" key="7">
    <source>
        <dbReference type="Proteomes" id="UP000295122"/>
    </source>
</evidence>
<dbReference type="AlphaFoldDB" id="A0A4R7CBF1"/>
<comment type="similarity">
    <text evidence="1">Belongs to the bacterial solute-binding protein 3 family.</text>
</comment>
<keyword evidence="3 4" id="KW-0732">Signal</keyword>
<dbReference type="PANTHER" id="PTHR30085:SF2">
    <property type="entry name" value="GLUTAMATE_ASPARTATE IMPORT SOLUTE-BINDING PROTEIN"/>
    <property type="match status" value="1"/>
</dbReference>
<feature type="signal peptide" evidence="4">
    <location>
        <begin position="1"/>
        <end position="23"/>
    </location>
</feature>
<dbReference type="SMART" id="SM00062">
    <property type="entry name" value="PBPb"/>
    <property type="match status" value="1"/>
</dbReference>
<evidence type="ECO:0000256" key="4">
    <source>
        <dbReference type="SAM" id="SignalP"/>
    </source>
</evidence>
<evidence type="ECO:0000256" key="2">
    <source>
        <dbReference type="ARBA" id="ARBA00022448"/>
    </source>
</evidence>
<evidence type="ECO:0000256" key="1">
    <source>
        <dbReference type="ARBA" id="ARBA00010333"/>
    </source>
</evidence>
<dbReference type="PANTHER" id="PTHR30085">
    <property type="entry name" value="AMINO ACID ABC TRANSPORTER PERMEASE"/>
    <property type="match status" value="1"/>
</dbReference>
<protein>
    <submittedName>
        <fullName evidence="6">Glutamate/aspartate transport system substrate-binding protein</fullName>
    </submittedName>
</protein>
<sequence length="302" mass="32931">MKMSSAALALAGALCLSAAAAQAQQGETLKKIAEKGEVVVSYRDAAVPFSYVDGNQQPVGYAHDICLQAVEEIKAELKKPDLKVRFQLVAGSARIPLLLNGTIDMECGTTTNSAERQKQVAFSLTYFVSGNRILTKTSSPIKGFDDLKGRTVTTNAGSTGLKQLSELNAAQSMGMRITPGSDLGEAFLLLENDRAEAFFLDDVILASLAARSRNPSAYHLVGEAMSIEPYSVMIRRDDPAFKAVIDRRLRKMIETGEMQALYKKWFEQPIPPQTITLNYTPSDLTKKAWAKPTDSADPEAYK</sequence>
<dbReference type="GO" id="GO:0006865">
    <property type="term" value="P:amino acid transport"/>
    <property type="evidence" value="ECO:0007669"/>
    <property type="project" value="TreeGrafter"/>
</dbReference>
<accession>A0A4R7CBF1</accession>